<keyword evidence="3" id="KW-1185">Reference proteome</keyword>
<accession>A0A918LCX0</accession>
<sequence length="111" mass="11706">MVLAVVHDQRQVDVWEAGLEGRLGAVLLGGGVAAGVDDELAALRERRLVELVERPRLLTPARAAVTRRGGRGRRCRGAERSDTEGGAGGQDMSPAEVGYAEETSLDGGVAW</sequence>
<name>A0A918LCX0_9ACTN</name>
<feature type="region of interest" description="Disordered" evidence="1">
    <location>
        <begin position="67"/>
        <end position="111"/>
    </location>
</feature>
<evidence type="ECO:0000256" key="1">
    <source>
        <dbReference type="SAM" id="MobiDB-lite"/>
    </source>
</evidence>
<comment type="caution">
    <text evidence="2">The sequence shown here is derived from an EMBL/GenBank/DDBJ whole genome shotgun (WGS) entry which is preliminary data.</text>
</comment>
<dbReference type="AlphaFoldDB" id="A0A918LCX0"/>
<gene>
    <name evidence="2" type="ORF">GCM10010269_82220</name>
</gene>
<evidence type="ECO:0000313" key="3">
    <source>
        <dbReference type="Proteomes" id="UP000606194"/>
    </source>
</evidence>
<evidence type="ECO:0000313" key="2">
    <source>
        <dbReference type="EMBL" id="GGS31194.1"/>
    </source>
</evidence>
<dbReference type="Proteomes" id="UP000606194">
    <property type="component" value="Unassembled WGS sequence"/>
</dbReference>
<dbReference type="EMBL" id="BMTL01000070">
    <property type="protein sequence ID" value="GGS31194.1"/>
    <property type="molecule type" value="Genomic_DNA"/>
</dbReference>
<proteinExistence type="predicted"/>
<reference evidence="2" key="2">
    <citation type="submission" date="2020-09" db="EMBL/GenBank/DDBJ databases">
        <authorList>
            <person name="Sun Q."/>
            <person name="Ohkuma M."/>
        </authorList>
    </citation>
    <scope>NUCLEOTIDE SEQUENCE</scope>
    <source>
        <strain evidence="2">JCM 4386</strain>
    </source>
</reference>
<reference evidence="2" key="1">
    <citation type="journal article" date="2014" name="Int. J. Syst. Evol. Microbiol.">
        <title>Complete genome sequence of Corynebacterium casei LMG S-19264T (=DSM 44701T), isolated from a smear-ripened cheese.</title>
        <authorList>
            <consortium name="US DOE Joint Genome Institute (JGI-PGF)"/>
            <person name="Walter F."/>
            <person name="Albersmeier A."/>
            <person name="Kalinowski J."/>
            <person name="Ruckert C."/>
        </authorList>
    </citation>
    <scope>NUCLEOTIDE SEQUENCE</scope>
    <source>
        <strain evidence="2">JCM 4386</strain>
    </source>
</reference>
<organism evidence="2 3">
    <name type="scientific">Streptomyces humidus</name>
    <dbReference type="NCBI Taxonomy" id="52259"/>
    <lineage>
        <taxon>Bacteria</taxon>
        <taxon>Bacillati</taxon>
        <taxon>Actinomycetota</taxon>
        <taxon>Actinomycetes</taxon>
        <taxon>Kitasatosporales</taxon>
        <taxon>Streptomycetaceae</taxon>
        <taxon>Streptomyces</taxon>
    </lineage>
</organism>
<protein>
    <submittedName>
        <fullName evidence="2">Uncharacterized protein</fullName>
    </submittedName>
</protein>